<feature type="domain" description="Homeobox" evidence="5">
    <location>
        <begin position="223"/>
        <end position="286"/>
    </location>
</feature>
<evidence type="ECO:0000313" key="7">
    <source>
        <dbReference type="Proteomes" id="UP000694044"/>
    </source>
</evidence>
<proteinExistence type="predicted"/>
<evidence type="ECO:0000256" key="2">
    <source>
        <dbReference type="ARBA" id="ARBA00023155"/>
    </source>
</evidence>
<dbReference type="PANTHER" id="PTHR11850">
    <property type="entry name" value="HOMEOBOX PROTEIN TRANSCRIPTION FACTORS"/>
    <property type="match status" value="1"/>
</dbReference>
<sequence>MTFPNRINCRLRSRERSRPQSENGLTASDAPVGTSFAAFCQVAPSDCDAEEEEKHKLGQNANFVHLSAVHDNALLPLTHKLMAMTAQPAKLLAALVVDCGGRTSKQAFWAKAAAYQHSELQGLSASWVRVVADMAQRELSATDAMMSKATLYYWRMWQYVCAACVDAVASIEESATSPQQPLKREEPRPWTSLLQKRSAASISPPLEDKCSDALSQGMILSGGSGLAKRSRISRKSNEFLIAWFLAHKDNPYPSSDERAEIAEKTELAEQQVRNWFANMRKRHWKPNRANAKKPRCLVDYMLRQTDD</sequence>
<dbReference type="Proteomes" id="UP000694044">
    <property type="component" value="Unassembled WGS sequence"/>
</dbReference>
<comment type="caution">
    <text evidence="6">The sequence shown here is derived from an EMBL/GenBank/DDBJ whole genome shotgun (WGS) entry which is preliminary data.</text>
</comment>
<evidence type="ECO:0000256" key="4">
    <source>
        <dbReference type="PROSITE-ProRule" id="PRU00108"/>
    </source>
</evidence>
<keyword evidence="1 4" id="KW-0238">DNA-binding</keyword>
<name>A0A8T1VYU0_9STRA</name>
<dbReference type="SMART" id="SM00389">
    <property type="entry name" value="HOX"/>
    <property type="match status" value="1"/>
</dbReference>
<dbReference type="CDD" id="cd00086">
    <property type="entry name" value="homeodomain"/>
    <property type="match status" value="1"/>
</dbReference>
<dbReference type="PROSITE" id="PS50071">
    <property type="entry name" value="HOMEOBOX_2"/>
    <property type="match status" value="1"/>
</dbReference>
<dbReference type="InterPro" id="IPR008422">
    <property type="entry name" value="KN_HD"/>
</dbReference>
<dbReference type="AlphaFoldDB" id="A0A8T1VYU0"/>
<dbReference type="EMBL" id="JAGDFM010000096">
    <property type="protein sequence ID" value="KAG7386662.1"/>
    <property type="molecule type" value="Genomic_DNA"/>
</dbReference>
<evidence type="ECO:0000313" key="6">
    <source>
        <dbReference type="EMBL" id="KAG7386662.1"/>
    </source>
</evidence>
<evidence type="ECO:0000259" key="5">
    <source>
        <dbReference type="PROSITE" id="PS50071"/>
    </source>
</evidence>
<keyword evidence="3 4" id="KW-0539">Nucleus</keyword>
<dbReference type="GO" id="GO:0005634">
    <property type="term" value="C:nucleus"/>
    <property type="evidence" value="ECO:0007669"/>
    <property type="project" value="UniProtKB-SubCell"/>
</dbReference>
<keyword evidence="7" id="KW-1185">Reference proteome</keyword>
<accession>A0A8T1VYU0</accession>
<dbReference type="InterPro" id="IPR050224">
    <property type="entry name" value="TALE_homeobox"/>
</dbReference>
<comment type="subcellular location">
    <subcellularLocation>
        <location evidence="4">Nucleus</location>
    </subcellularLocation>
</comment>
<dbReference type="OrthoDB" id="10056939at2759"/>
<feature type="DNA-binding region" description="Homeobox" evidence="4">
    <location>
        <begin position="225"/>
        <end position="287"/>
    </location>
</feature>
<dbReference type="Pfam" id="PF05920">
    <property type="entry name" value="Homeobox_KN"/>
    <property type="match status" value="1"/>
</dbReference>
<dbReference type="PROSITE" id="PS00027">
    <property type="entry name" value="HOMEOBOX_1"/>
    <property type="match status" value="1"/>
</dbReference>
<evidence type="ECO:0000256" key="1">
    <source>
        <dbReference type="ARBA" id="ARBA00023125"/>
    </source>
</evidence>
<dbReference type="GO" id="GO:0003677">
    <property type="term" value="F:DNA binding"/>
    <property type="evidence" value="ECO:0007669"/>
    <property type="project" value="UniProtKB-UniRule"/>
</dbReference>
<gene>
    <name evidence="6" type="ORF">PHYPSEUDO_015446</name>
</gene>
<evidence type="ECO:0000256" key="3">
    <source>
        <dbReference type="ARBA" id="ARBA00023242"/>
    </source>
</evidence>
<dbReference type="GO" id="GO:0000981">
    <property type="term" value="F:DNA-binding transcription factor activity, RNA polymerase II-specific"/>
    <property type="evidence" value="ECO:0007669"/>
    <property type="project" value="InterPro"/>
</dbReference>
<protein>
    <recommendedName>
        <fullName evidence="5">Homeobox domain-containing protein</fullName>
    </recommendedName>
</protein>
<dbReference type="InterPro" id="IPR017970">
    <property type="entry name" value="Homeobox_CS"/>
</dbReference>
<dbReference type="InterPro" id="IPR001356">
    <property type="entry name" value="HD"/>
</dbReference>
<organism evidence="6 7">
    <name type="scientific">Phytophthora pseudosyringae</name>
    <dbReference type="NCBI Taxonomy" id="221518"/>
    <lineage>
        <taxon>Eukaryota</taxon>
        <taxon>Sar</taxon>
        <taxon>Stramenopiles</taxon>
        <taxon>Oomycota</taxon>
        <taxon>Peronosporomycetes</taxon>
        <taxon>Peronosporales</taxon>
        <taxon>Peronosporaceae</taxon>
        <taxon>Phytophthora</taxon>
    </lineage>
</organism>
<reference evidence="6" key="1">
    <citation type="submission" date="2021-02" db="EMBL/GenBank/DDBJ databases">
        <authorList>
            <person name="Palmer J.M."/>
        </authorList>
    </citation>
    <scope>NUCLEOTIDE SEQUENCE</scope>
    <source>
        <strain evidence="6">SCRP734</strain>
    </source>
</reference>
<keyword evidence="2 4" id="KW-0371">Homeobox</keyword>